<reference evidence="2 3" key="1">
    <citation type="submission" date="2019-04" db="EMBL/GenBank/DDBJ databases">
        <title>Pedobacter sp. AR-3-17 sp. nov., isolated from Arctic soil.</title>
        <authorList>
            <person name="Dahal R.H."/>
            <person name="Kim D.-U."/>
        </authorList>
    </citation>
    <scope>NUCLEOTIDE SEQUENCE [LARGE SCALE GENOMIC DNA]</scope>
    <source>
        <strain evidence="2 3">AR-3-17</strain>
    </source>
</reference>
<evidence type="ECO:0000313" key="2">
    <source>
        <dbReference type="EMBL" id="TKB96818.1"/>
    </source>
</evidence>
<dbReference type="AlphaFoldDB" id="A0A4U1BW56"/>
<dbReference type="Pfam" id="PF06439">
    <property type="entry name" value="3keto-disac_hyd"/>
    <property type="match status" value="1"/>
</dbReference>
<dbReference type="Gene3D" id="2.60.120.560">
    <property type="entry name" value="Exo-inulinase, domain 1"/>
    <property type="match status" value="1"/>
</dbReference>
<dbReference type="EMBL" id="SWBP01000004">
    <property type="protein sequence ID" value="TKB96818.1"/>
    <property type="molecule type" value="Genomic_DNA"/>
</dbReference>
<dbReference type="RefSeq" id="WP_136826781.1">
    <property type="nucleotide sequence ID" value="NZ_SWBP01000004.1"/>
</dbReference>
<keyword evidence="3" id="KW-1185">Reference proteome</keyword>
<dbReference type="GO" id="GO:0016787">
    <property type="term" value="F:hydrolase activity"/>
    <property type="evidence" value="ECO:0007669"/>
    <property type="project" value="InterPro"/>
</dbReference>
<dbReference type="OrthoDB" id="929868at2"/>
<feature type="domain" description="3-keto-alpha-glucoside-1,2-lyase/3-keto-2-hydroxy-glucal hydratase" evidence="1">
    <location>
        <begin position="26"/>
        <end position="232"/>
    </location>
</feature>
<organism evidence="2 3">
    <name type="scientific">Pedobacter cryophilus</name>
    <dbReference type="NCBI Taxonomy" id="2571271"/>
    <lineage>
        <taxon>Bacteria</taxon>
        <taxon>Pseudomonadati</taxon>
        <taxon>Bacteroidota</taxon>
        <taxon>Sphingobacteriia</taxon>
        <taxon>Sphingobacteriales</taxon>
        <taxon>Sphingobacteriaceae</taxon>
        <taxon>Pedobacter</taxon>
    </lineage>
</organism>
<dbReference type="Proteomes" id="UP000308181">
    <property type="component" value="Unassembled WGS sequence"/>
</dbReference>
<name>A0A4U1BW56_9SPHI</name>
<dbReference type="InterPro" id="IPR010496">
    <property type="entry name" value="AL/BT2_dom"/>
</dbReference>
<evidence type="ECO:0000313" key="3">
    <source>
        <dbReference type="Proteomes" id="UP000308181"/>
    </source>
</evidence>
<evidence type="ECO:0000259" key="1">
    <source>
        <dbReference type="Pfam" id="PF06439"/>
    </source>
</evidence>
<sequence>MTLKNVIFTVCFSMIASLGFSQTKSIMMFDGKTLKGWEGDLTYWRVENGKIIGEITPETIIKTNTFLIWKGKAPKDFDFSVDYKISARGNSGVNYRSTRVDSLPFALKGYQADIDGKDKYNLGYPRHTGQNYEERGRQFLATRGQRTLIETGKAPLFIDSTGTRTKLLQHIHFDGWNTLRIIAKGNVLKHYINGMLMSEVTDDDELNSRGKGLIGVQVHVGPPMTIEYKNFILKKL</sequence>
<comment type="caution">
    <text evidence="2">The sequence shown here is derived from an EMBL/GenBank/DDBJ whole genome shotgun (WGS) entry which is preliminary data.</text>
</comment>
<proteinExistence type="predicted"/>
<protein>
    <submittedName>
        <fullName evidence="2">DUF1080 domain-containing protein</fullName>
    </submittedName>
</protein>
<gene>
    <name evidence="2" type="ORF">FA046_12095</name>
</gene>
<accession>A0A4U1BW56</accession>